<organism evidence="2 3">
    <name type="scientific">Mycoplasma todarodis</name>
    <dbReference type="NCBI Taxonomy" id="1937191"/>
    <lineage>
        <taxon>Bacteria</taxon>
        <taxon>Bacillati</taxon>
        <taxon>Mycoplasmatota</taxon>
        <taxon>Mollicutes</taxon>
        <taxon>Mycoplasmataceae</taxon>
        <taxon>Mycoplasma</taxon>
    </lineage>
</organism>
<sequence length="21" mass="2517">KLEVSKHCHKCNTHTTHKEKK</sequence>
<dbReference type="GO" id="GO:0003735">
    <property type="term" value="F:structural constituent of ribosome"/>
    <property type="evidence" value="ECO:0007669"/>
    <property type="project" value="InterPro"/>
</dbReference>
<keyword evidence="2" id="KW-0687">Ribonucleoprotein</keyword>
<dbReference type="Proteomes" id="UP000291072">
    <property type="component" value="Unassembled WGS sequence"/>
</dbReference>
<name>A0A4R0XS81_9MOLU</name>
<feature type="compositionally biased region" description="Basic residues" evidence="1">
    <location>
        <begin position="7"/>
        <end position="21"/>
    </location>
</feature>
<evidence type="ECO:0000313" key="3">
    <source>
        <dbReference type="Proteomes" id="UP000291072"/>
    </source>
</evidence>
<dbReference type="EMBL" id="PSZP01000046">
    <property type="protein sequence ID" value="TCG10439.1"/>
    <property type="molecule type" value="Genomic_DNA"/>
</dbReference>
<dbReference type="InterPro" id="IPR001705">
    <property type="entry name" value="Ribosomal_bL33"/>
</dbReference>
<evidence type="ECO:0000256" key="1">
    <source>
        <dbReference type="SAM" id="MobiDB-lite"/>
    </source>
</evidence>
<keyword evidence="3" id="KW-1185">Reference proteome</keyword>
<keyword evidence="2" id="KW-0689">Ribosomal protein</keyword>
<dbReference type="RefSeq" id="WP_131613860.1">
    <property type="nucleotide sequence ID" value="NZ_PSZP01000046.1"/>
</dbReference>
<dbReference type="GO" id="GO:0005840">
    <property type="term" value="C:ribosome"/>
    <property type="evidence" value="ECO:0007669"/>
    <property type="project" value="UniProtKB-KW"/>
</dbReference>
<proteinExistence type="predicted"/>
<dbReference type="InterPro" id="IPR011332">
    <property type="entry name" value="Ribosomal_zn-bd"/>
</dbReference>
<dbReference type="GO" id="GO:0006412">
    <property type="term" value="P:translation"/>
    <property type="evidence" value="ECO:0007669"/>
    <property type="project" value="InterPro"/>
</dbReference>
<feature type="non-terminal residue" evidence="2">
    <location>
        <position position="1"/>
    </location>
</feature>
<evidence type="ECO:0000313" key="2">
    <source>
        <dbReference type="EMBL" id="TCG10439.1"/>
    </source>
</evidence>
<protein>
    <submittedName>
        <fullName evidence="2">50S ribosomal protein L33</fullName>
    </submittedName>
</protein>
<accession>A0A4R0XS81</accession>
<comment type="caution">
    <text evidence="2">The sequence shown here is derived from an EMBL/GenBank/DDBJ whole genome shotgun (WGS) entry which is preliminary data.</text>
</comment>
<gene>
    <name evidence="2" type="ORF">C4B25_04280</name>
</gene>
<dbReference type="SUPFAM" id="SSF57829">
    <property type="entry name" value="Zn-binding ribosomal proteins"/>
    <property type="match status" value="1"/>
</dbReference>
<dbReference type="AlphaFoldDB" id="A0A4R0XS81"/>
<reference evidence="2 3" key="1">
    <citation type="submission" date="2018-02" db="EMBL/GenBank/DDBJ databases">
        <title>Mycoplasma marinum and Mycoplasma todarodis sp. nov., moderately halophilic and psychrotolerant mycoplasmas isolated from cephalopods.</title>
        <authorList>
            <person name="Viver T."/>
        </authorList>
    </citation>
    <scope>NUCLEOTIDE SEQUENCE [LARGE SCALE GENOMIC DNA]</scope>
    <source>
        <strain evidence="2 3">5H</strain>
    </source>
</reference>
<feature type="region of interest" description="Disordered" evidence="1">
    <location>
        <begin position="1"/>
        <end position="21"/>
    </location>
</feature>
<dbReference type="Pfam" id="PF00471">
    <property type="entry name" value="Ribosomal_L33"/>
    <property type="match status" value="1"/>
</dbReference>